<dbReference type="PANTHER" id="PTHR28072:SF1">
    <property type="entry name" value="CRUCIFORM CUTTING ENDONUCLEASE 1, MITOCHONDRIAL-RELATED"/>
    <property type="match status" value="1"/>
</dbReference>
<feature type="domain" description="SAP" evidence="2">
    <location>
        <begin position="9"/>
        <end position="43"/>
    </location>
</feature>
<dbReference type="InterPro" id="IPR015242">
    <property type="entry name" value="Ydc2_cat"/>
</dbReference>
<protein>
    <submittedName>
        <fullName evidence="3">Mitochondrial resolvase Ydc2</fullName>
    </submittedName>
</protein>
<evidence type="ECO:0000256" key="1">
    <source>
        <dbReference type="SAM" id="MobiDB-lite"/>
    </source>
</evidence>
<dbReference type="CDD" id="cd16963">
    <property type="entry name" value="CCE1"/>
    <property type="match status" value="1"/>
</dbReference>
<evidence type="ECO:0000259" key="2">
    <source>
        <dbReference type="PROSITE" id="PS50800"/>
    </source>
</evidence>
<evidence type="ECO:0000313" key="3">
    <source>
        <dbReference type="EMBL" id="KAK4228933.1"/>
    </source>
</evidence>
<dbReference type="PANTHER" id="PTHR28072">
    <property type="entry name" value="CRUCIFORM CUTTING ENDONUCLEASE 1, MITOCHONDRIAL-RELATED"/>
    <property type="match status" value="1"/>
</dbReference>
<reference evidence="3" key="1">
    <citation type="journal article" date="2023" name="Mol. Phylogenet. Evol.">
        <title>Genome-scale phylogeny and comparative genomics of the fungal order Sordariales.</title>
        <authorList>
            <person name="Hensen N."/>
            <person name="Bonometti L."/>
            <person name="Westerberg I."/>
            <person name="Brannstrom I.O."/>
            <person name="Guillou S."/>
            <person name="Cros-Aarteil S."/>
            <person name="Calhoun S."/>
            <person name="Haridas S."/>
            <person name="Kuo A."/>
            <person name="Mondo S."/>
            <person name="Pangilinan J."/>
            <person name="Riley R."/>
            <person name="LaButti K."/>
            <person name="Andreopoulos B."/>
            <person name="Lipzen A."/>
            <person name="Chen C."/>
            <person name="Yan M."/>
            <person name="Daum C."/>
            <person name="Ng V."/>
            <person name="Clum A."/>
            <person name="Steindorff A."/>
            <person name="Ohm R.A."/>
            <person name="Martin F."/>
            <person name="Silar P."/>
            <person name="Natvig D.O."/>
            <person name="Lalanne C."/>
            <person name="Gautier V."/>
            <person name="Ament-Velasquez S.L."/>
            <person name="Kruys A."/>
            <person name="Hutchinson M.I."/>
            <person name="Powell A.J."/>
            <person name="Barry K."/>
            <person name="Miller A.N."/>
            <person name="Grigoriev I.V."/>
            <person name="Debuchy R."/>
            <person name="Gladieux P."/>
            <person name="Hiltunen Thoren M."/>
            <person name="Johannesson H."/>
        </authorList>
    </citation>
    <scope>NUCLEOTIDE SEQUENCE</scope>
    <source>
        <strain evidence="3">CBS 990.96</strain>
    </source>
</reference>
<feature type="compositionally biased region" description="Basic residues" evidence="1">
    <location>
        <begin position="518"/>
        <end position="527"/>
    </location>
</feature>
<dbReference type="SUPFAM" id="SSF53098">
    <property type="entry name" value="Ribonuclease H-like"/>
    <property type="match status" value="1"/>
</dbReference>
<dbReference type="InterPro" id="IPR012337">
    <property type="entry name" value="RNaseH-like_sf"/>
</dbReference>
<dbReference type="InterPro" id="IPR036397">
    <property type="entry name" value="RNaseH_sf"/>
</dbReference>
<evidence type="ECO:0000313" key="4">
    <source>
        <dbReference type="Proteomes" id="UP001301958"/>
    </source>
</evidence>
<feature type="region of interest" description="Disordered" evidence="1">
    <location>
        <begin position="397"/>
        <end position="539"/>
    </location>
</feature>
<comment type="caution">
    <text evidence="3">The sequence shown here is derived from an EMBL/GenBank/DDBJ whole genome shotgun (WGS) entry which is preliminary data.</text>
</comment>
<feature type="compositionally biased region" description="Basic residues" evidence="1">
    <location>
        <begin position="490"/>
        <end position="499"/>
    </location>
</feature>
<sequence length="539" mass="60201">MPATTTTTISSLSSATLSNLCNFCGLPKNGTKAVLRLRLQQAAQSYRPINNTPKILSIDLGLKNFAFSVVSPSHQAPPPPAIPGSSTLALISRVNFFNNRTPILPHISLQAWNRLDLTQNLSPSFSFSPAEMATLTINLVITHLLPLNPTHILIELQRFRSGSAASIQEWTVRVNTLEAMLHAVFKLLSTSSSSTPVLEVSSVAPKLVAGYLYPSTEDQPLKPNGQKLQAYYILKKNKVNMLGKWLDEDKLIVAGNKEMQAVIERFVEAWRAKGERKKKGEEVKEMIGKLDDLSDSVLQAMVWLQWNRNLKRVIDEFPELLEEINEEDAATVAAKKPVKKKGRKTKADEYVDELVKVQGEEEGEKKKKSSTRKKKDEGLMEEDMIVVFKDLVVEAPAKRSRKKDLDVESEVEAVLKKPNKRKKKDASSTEEKLEVVLEDDSVKPPKRSRKKKTVDVEAEPEPFLEKELLEPTEEEQSDITVEDSPAVKTATKRSSKKKTLTTAVEPELSLQQTTVKIPTKRSRKKKSGPIQDINPNQGG</sequence>
<dbReference type="PROSITE" id="PS50800">
    <property type="entry name" value="SAP"/>
    <property type="match status" value="1"/>
</dbReference>
<gene>
    <name evidence="3" type="ORF">QBC38DRAFT_131953</name>
</gene>
<reference evidence="3" key="2">
    <citation type="submission" date="2023-05" db="EMBL/GenBank/DDBJ databases">
        <authorList>
            <consortium name="Lawrence Berkeley National Laboratory"/>
            <person name="Steindorff A."/>
            <person name="Hensen N."/>
            <person name="Bonometti L."/>
            <person name="Westerberg I."/>
            <person name="Brannstrom I.O."/>
            <person name="Guillou S."/>
            <person name="Cros-Aarteil S."/>
            <person name="Calhoun S."/>
            <person name="Haridas S."/>
            <person name="Kuo A."/>
            <person name="Mondo S."/>
            <person name="Pangilinan J."/>
            <person name="Riley R."/>
            <person name="Labutti K."/>
            <person name="Andreopoulos B."/>
            <person name="Lipzen A."/>
            <person name="Chen C."/>
            <person name="Yanf M."/>
            <person name="Daum C."/>
            <person name="Ng V."/>
            <person name="Clum A."/>
            <person name="Ohm R."/>
            <person name="Martin F."/>
            <person name="Silar P."/>
            <person name="Natvig D."/>
            <person name="Lalanne C."/>
            <person name="Gautier V."/>
            <person name="Ament-Velasquez S.L."/>
            <person name="Kruys A."/>
            <person name="Hutchinson M.I."/>
            <person name="Powell A.J."/>
            <person name="Barry K."/>
            <person name="Miller A.N."/>
            <person name="Grigoriev I.V."/>
            <person name="Debuchy R."/>
            <person name="Gladieux P."/>
            <person name="Thoren M.H."/>
            <person name="Johannesson H."/>
        </authorList>
    </citation>
    <scope>NUCLEOTIDE SEQUENCE</scope>
    <source>
        <strain evidence="3">CBS 990.96</strain>
    </source>
</reference>
<proteinExistence type="predicted"/>
<dbReference type="GO" id="GO:0000403">
    <property type="term" value="F:Y-form DNA binding"/>
    <property type="evidence" value="ECO:0007669"/>
    <property type="project" value="TreeGrafter"/>
</dbReference>
<dbReference type="Pfam" id="PF02037">
    <property type="entry name" value="SAP"/>
    <property type="match status" value="1"/>
</dbReference>
<dbReference type="AlphaFoldDB" id="A0AAN7H158"/>
<feature type="compositionally biased region" description="Basic and acidic residues" evidence="1">
    <location>
        <begin position="425"/>
        <end position="443"/>
    </location>
</feature>
<dbReference type="Proteomes" id="UP001301958">
    <property type="component" value="Unassembled WGS sequence"/>
</dbReference>
<dbReference type="Gene3D" id="3.30.420.10">
    <property type="entry name" value="Ribonuclease H-like superfamily/Ribonuclease H"/>
    <property type="match status" value="1"/>
</dbReference>
<dbReference type="GO" id="GO:0070336">
    <property type="term" value="F:flap-structured DNA binding"/>
    <property type="evidence" value="ECO:0007669"/>
    <property type="project" value="TreeGrafter"/>
</dbReference>
<dbReference type="EMBL" id="MU865313">
    <property type="protein sequence ID" value="KAK4228933.1"/>
    <property type="molecule type" value="Genomic_DNA"/>
</dbReference>
<name>A0AAN7H158_9PEZI</name>
<dbReference type="InterPro" id="IPR003034">
    <property type="entry name" value="SAP_dom"/>
</dbReference>
<dbReference type="GO" id="GO:0005739">
    <property type="term" value="C:mitochondrion"/>
    <property type="evidence" value="ECO:0007669"/>
    <property type="project" value="TreeGrafter"/>
</dbReference>
<dbReference type="GO" id="GO:0004520">
    <property type="term" value="F:DNA endonuclease activity"/>
    <property type="evidence" value="ECO:0007669"/>
    <property type="project" value="TreeGrafter"/>
</dbReference>
<feature type="compositionally biased region" description="Acidic residues" evidence="1">
    <location>
        <begin position="470"/>
        <end position="481"/>
    </location>
</feature>
<dbReference type="GO" id="GO:0000402">
    <property type="term" value="F:crossed form four-way junction DNA binding"/>
    <property type="evidence" value="ECO:0007669"/>
    <property type="project" value="TreeGrafter"/>
</dbReference>
<keyword evidence="4" id="KW-1185">Reference proteome</keyword>
<dbReference type="InterPro" id="IPR039197">
    <property type="entry name" value="Mrs1/Cce1"/>
</dbReference>
<organism evidence="3 4">
    <name type="scientific">Podospora fimiseda</name>
    <dbReference type="NCBI Taxonomy" id="252190"/>
    <lineage>
        <taxon>Eukaryota</taxon>
        <taxon>Fungi</taxon>
        <taxon>Dikarya</taxon>
        <taxon>Ascomycota</taxon>
        <taxon>Pezizomycotina</taxon>
        <taxon>Sordariomycetes</taxon>
        <taxon>Sordariomycetidae</taxon>
        <taxon>Sordariales</taxon>
        <taxon>Podosporaceae</taxon>
        <taxon>Podospora</taxon>
    </lineage>
</organism>
<dbReference type="Pfam" id="PF09159">
    <property type="entry name" value="Ydc2-catalyt"/>
    <property type="match status" value="1"/>
</dbReference>
<accession>A0AAN7H158</accession>